<feature type="region of interest" description="Disordered" evidence="1">
    <location>
        <begin position="220"/>
        <end position="255"/>
    </location>
</feature>
<feature type="compositionally biased region" description="Polar residues" evidence="1">
    <location>
        <begin position="231"/>
        <end position="248"/>
    </location>
</feature>
<feature type="transmembrane region" description="Helical" evidence="2">
    <location>
        <begin position="12"/>
        <end position="30"/>
    </location>
</feature>
<dbReference type="InParanoid" id="E4WY95"/>
<protein>
    <submittedName>
        <fullName evidence="3">Uncharacterized protein</fullName>
    </submittedName>
</protein>
<evidence type="ECO:0000313" key="4">
    <source>
        <dbReference type="Proteomes" id="UP000001307"/>
    </source>
</evidence>
<dbReference type="Proteomes" id="UP000001307">
    <property type="component" value="Unassembled WGS sequence"/>
</dbReference>
<name>E4WY95_OIKDI</name>
<keyword evidence="2" id="KW-0812">Transmembrane</keyword>
<feature type="transmembrane region" description="Helical" evidence="2">
    <location>
        <begin position="151"/>
        <end position="176"/>
    </location>
</feature>
<keyword evidence="2" id="KW-0472">Membrane</keyword>
<keyword evidence="4" id="KW-1185">Reference proteome</keyword>
<dbReference type="OrthoDB" id="10329284at2759"/>
<gene>
    <name evidence="3" type="ORF">GSOID_T00011897001</name>
</gene>
<keyword evidence="2" id="KW-1133">Transmembrane helix</keyword>
<evidence type="ECO:0000313" key="3">
    <source>
        <dbReference type="EMBL" id="CBY22339.1"/>
    </source>
</evidence>
<organism evidence="3">
    <name type="scientific">Oikopleura dioica</name>
    <name type="common">Tunicate</name>
    <dbReference type="NCBI Taxonomy" id="34765"/>
    <lineage>
        <taxon>Eukaryota</taxon>
        <taxon>Metazoa</taxon>
        <taxon>Chordata</taxon>
        <taxon>Tunicata</taxon>
        <taxon>Appendicularia</taxon>
        <taxon>Copelata</taxon>
        <taxon>Oikopleuridae</taxon>
        <taxon>Oikopleura</taxon>
    </lineage>
</organism>
<dbReference type="EMBL" id="FN653018">
    <property type="protein sequence ID" value="CBY22339.1"/>
    <property type="molecule type" value="Genomic_DNA"/>
</dbReference>
<evidence type="ECO:0000256" key="2">
    <source>
        <dbReference type="SAM" id="Phobius"/>
    </source>
</evidence>
<reference evidence="3" key="1">
    <citation type="journal article" date="2010" name="Science">
        <title>Plasticity of animal genome architecture unmasked by rapid evolution of a pelagic tunicate.</title>
        <authorList>
            <person name="Denoeud F."/>
            <person name="Henriet S."/>
            <person name="Mungpakdee S."/>
            <person name="Aury J.M."/>
            <person name="Da Silva C."/>
            <person name="Brinkmann H."/>
            <person name="Mikhaleva J."/>
            <person name="Olsen L.C."/>
            <person name="Jubin C."/>
            <person name="Canestro C."/>
            <person name="Bouquet J.M."/>
            <person name="Danks G."/>
            <person name="Poulain J."/>
            <person name="Campsteijn C."/>
            <person name="Adamski M."/>
            <person name="Cross I."/>
            <person name="Yadetie F."/>
            <person name="Muffato M."/>
            <person name="Louis A."/>
            <person name="Butcher S."/>
            <person name="Tsagkogeorga G."/>
            <person name="Konrad A."/>
            <person name="Singh S."/>
            <person name="Jensen M.F."/>
            <person name="Cong E.H."/>
            <person name="Eikeseth-Otteraa H."/>
            <person name="Noel B."/>
            <person name="Anthouard V."/>
            <person name="Porcel B.M."/>
            <person name="Kachouri-Lafond R."/>
            <person name="Nishino A."/>
            <person name="Ugolini M."/>
            <person name="Chourrout P."/>
            <person name="Nishida H."/>
            <person name="Aasland R."/>
            <person name="Huzurbazar S."/>
            <person name="Westhof E."/>
            <person name="Delsuc F."/>
            <person name="Lehrach H."/>
            <person name="Reinhardt R."/>
            <person name="Weissenbach J."/>
            <person name="Roy S.W."/>
            <person name="Artiguenave F."/>
            <person name="Postlethwait J.H."/>
            <person name="Manak J.R."/>
            <person name="Thompson E.M."/>
            <person name="Jaillon O."/>
            <person name="Du Pasquier L."/>
            <person name="Boudinot P."/>
            <person name="Liberles D.A."/>
            <person name="Volff J.N."/>
            <person name="Philippe H."/>
            <person name="Lenhard B."/>
            <person name="Roest Crollius H."/>
            <person name="Wincker P."/>
            <person name="Chourrout D."/>
        </authorList>
    </citation>
    <scope>NUCLEOTIDE SEQUENCE [LARGE SCALE GENOMIC DNA]</scope>
</reference>
<evidence type="ECO:0000256" key="1">
    <source>
        <dbReference type="SAM" id="MobiDB-lite"/>
    </source>
</evidence>
<dbReference type="AlphaFoldDB" id="E4WY95"/>
<accession>E4WY95</accession>
<feature type="transmembrane region" description="Helical" evidence="2">
    <location>
        <begin position="95"/>
        <end position="116"/>
    </location>
</feature>
<sequence length="255" mass="28406">MPEISILASNCIIHGWALLCALVLAALIVLTIQEPNSRPVTWWLFLVWCILCLSTWITGALVPAKTFAYRIVPITPPKCLCGLLSKPGKYIMMRFHNCLAVISIVIAVTVGIKSSYEQSDFAEFSLSAHNSTDSVQPERGSTENQTDIVRILYLIAFVVSLLLVLLRFSLTCCLYIMSDERDTRFSGLLPGRVSRSQVAKFHLDRHKMIYAEKRRQSMPAIPRLSDIPEASESQVSSRNQSKLSSSINDFPALGS</sequence>
<feature type="transmembrane region" description="Helical" evidence="2">
    <location>
        <begin position="42"/>
        <end position="62"/>
    </location>
</feature>
<proteinExistence type="predicted"/>